<dbReference type="PANTHER" id="PTHR15629">
    <property type="entry name" value="SH3YL1 PROTEIN"/>
    <property type="match status" value="1"/>
</dbReference>
<evidence type="ECO:0000259" key="1">
    <source>
        <dbReference type="Pfam" id="PF04366"/>
    </source>
</evidence>
<dbReference type="Pfam" id="PF04366">
    <property type="entry name" value="Ysc84"/>
    <property type="match status" value="1"/>
</dbReference>
<dbReference type="EMBL" id="JAAYEE010000062">
    <property type="protein sequence ID" value="NLW34539.1"/>
    <property type="molecule type" value="Genomic_DNA"/>
</dbReference>
<name>A0A971M3E7_9BACT</name>
<evidence type="ECO:0000313" key="2">
    <source>
        <dbReference type="EMBL" id="NLW34539.1"/>
    </source>
</evidence>
<reference evidence="2" key="2">
    <citation type="submission" date="2020-01" db="EMBL/GenBank/DDBJ databases">
        <authorList>
            <person name="Campanaro S."/>
        </authorList>
    </citation>
    <scope>NUCLEOTIDE SEQUENCE</scope>
    <source>
        <strain evidence="2">AS06rmzACSIP_7</strain>
    </source>
</reference>
<dbReference type="CDD" id="cd11524">
    <property type="entry name" value="SYLF"/>
    <property type="match status" value="1"/>
</dbReference>
<sequence>MINGFHAAPAAADYRSDARQLVERARMTLENFMQAPETEGFRKLAKDARGIFIAPQVLRGAFVFGASGGSGVFLARDLQTSTWGGPAFYTIGGASFGFQIGGDASEVVFLAMTDRGVSALLKSSVKLGADAGVAVGPIGAGVDASTANLSADILTFSRSKGLYGGISLEGAVVAVRESLNNAYYGLAASPTDILVSKIVTNPHSSGLIETLSRATAGK</sequence>
<proteinExistence type="predicted"/>
<dbReference type="PANTHER" id="PTHR15629:SF2">
    <property type="entry name" value="SH3 DOMAIN-CONTAINING YSC84-LIKE PROTEIN 1"/>
    <property type="match status" value="1"/>
</dbReference>
<evidence type="ECO:0000313" key="3">
    <source>
        <dbReference type="Proteomes" id="UP000777265"/>
    </source>
</evidence>
<feature type="domain" description="Ysc84 actin-binding" evidence="1">
    <location>
        <begin position="93"/>
        <end position="214"/>
    </location>
</feature>
<dbReference type="AlphaFoldDB" id="A0A971M3E7"/>
<organism evidence="2 3">
    <name type="scientific">Syntrophorhabdus aromaticivorans</name>
    <dbReference type="NCBI Taxonomy" id="328301"/>
    <lineage>
        <taxon>Bacteria</taxon>
        <taxon>Pseudomonadati</taxon>
        <taxon>Thermodesulfobacteriota</taxon>
        <taxon>Syntrophorhabdia</taxon>
        <taxon>Syntrophorhabdales</taxon>
        <taxon>Syntrophorhabdaceae</taxon>
        <taxon>Syntrophorhabdus</taxon>
    </lineage>
</organism>
<dbReference type="InterPro" id="IPR051702">
    <property type="entry name" value="SH3_domain_YSC84-like"/>
</dbReference>
<accession>A0A971M3E7</accession>
<dbReference type="GO" id="GO:0035091">
    <property type="term" value="F:phosphatidylinositol binding"/>
    <property type="evidence" value="ECO:0007669"/>
    <property type="project" value="TreeGrafter"/>
</dbReference>
<dbReference type="Proteomes" id="UP000777265">
    <property type="component" value="Unassembled WGS sequence"/>
</dbReference>
<reference evidence="2" key="1">
    <citation type="journal article" date="2020" name="Biotechnol. Biofuels">
        <title>New insights from the biogas microbiome by comprehensive genome-resolved metagenomics of nearly 1600 species originating from multiple anaerobic digesters.</title>
        <authorList>
            <person name="Campanaro S."/>
            <person name="Treu L."/>
            <person name="Rodriguez-R L.M."/>
            <person name="Kovalovszki A."/>
            <person name="Ziels R.M."/>
            <person name="Maus I."/>
            <person name="Zhu X."/>
            <person name="Kougias P.G."/>
            <person name="Basile A."/>
            <person name="Luo G."/>
            <person name="Schluter A."/>
            <person name="Konstantinidis K.T."/>
            <person name="Angelidaki I."/>
        </authorList>
    </citation>
    <scope>NUCLEOTIDE SEQUENCE</scope>
    <source>
        <strain evidence="2">AS06rmzACSIP_7</strain>
    </source>
</reference>
<gene>
    <name evidence="2" type="ORF">GXY80_03510</name>
</gene>
<comment type="caution">
    <text evidence="2">The sequence shown here is derived from an EMBL/GenBank/DDBJ whole genome shotgun (WGS) entry which is preliminary data.</text>
</comment>
<protein>
    <submittedName>
        <fullName evidence="2">Lipid-binding SYLF domain-containing protein</fullName>
    </submittedName>
</protein>
<dbReference type="InterPro" id="IPR007461">
    <property type="entry name" value="Ysc84_actin-binding"/>
</dbReference>